<protein>
    <recommendedName>
        <fullName evidence="7">Carrier domain-containing protein</fullName>
    </recommendedName>
</protein>
<dbReference type="InterPro" id="IPR006162">
    <property type="entry name" value="Ppantetheine_attach_site"/>
</dbReference>
<dbReference type="SUPFAM" id="SSF47336">
    <property type="entry name" value="ACP-like"/>
    <property type="match status" value="4"/>
</dbReference>
<feature type="region of interest" description="Disordered" evidence="6">
    <location>
        <begin position="1036"/>
        <end position="1064"/>
    </location>
</feature>
<keyword evidence="2" id="KW-0596">Phosphopantetheine</keyword>
<dbReference type="Pfam" id="PF00550">
    <property type="entry name" value="PP-binding"/>
    <property type="match status" value="4"/>
</dbReference>
<dbReference type="InterPro" id="IPR029058">
    <property type="entry name" value="AB_hydrolase_fold"/>
</dbReference>
<name>A0A3R8PEF3_9CORY</name>
<gene>
    <name evidence="8" type="ORF">CXF42_08635</name>
</gene>
<dbReference type="SMART" id="SM00823">
    <property type="entry name" value="PKS_PP"/>
    <property type="match status" value="3"/>
</dbReference>
<feature type="compositionally biased region" description="Low complexity" evidence="6">
    <location>
        <begin position="2195"/>
        <end position="2206"/>
    </location>
</feature>
<dbReference type="PANTHER" id="PTHR45527">
    <property type="entry name" value="NONRIBOSOMAL PEPTIDE SYNTHETASE"/>
    <property type="match status" value="1"/>
</dbReference>
<dbReference type="PROSITE" id="PS00012">
    <property type="entry name" value="PHOSPHOPANTETHEINE"/>
    <property type="match status" value="1"/>
</dbReference>
<evidence type="ECO:0000256" key="6">
    <source>
        <dbReference type="SAM" id="MobiDB-lite"/>
    </source>
</evidence>
<dbReference type="EMBL" id="PQNQ01000027">
    <property type="protein sequence ID" value="RRQ02956.1"/>
    <property type="molecule type" value="Genomic_DNA"/>
</dbReference>
<feature type="region of interest" description="Disordered" evidence="6">
    <location>
        <begin position="680"/>
        <end position="717"/>
    </location>
</feature>
<evidence type="ECO:0000256" key="2">
    <source>
        <dbReference type="ARBA" id="ARBA00022450"/>
    </source>
</evidence>
<evidence type="ECO:0000313" key="9">
    <source>
        <dbReference type="Proteomes" id="UP000278422"/>
    </source>
</evidence>
<dbReference type="GO" id="GO:0016874">
    <property type="term" value="F:ligase activity"/>
    <property type="evidence" value="ECO:0007669"/>
    <property type="project" value="UniProtKB-KW"/>
</dbReference>
<feature type="region of interest" description="Disordered" evidence="6">
    <location>
        <begin position="1269"/>
        <end position="1303"/>
    </location>
</feature>
<dbReference type="InterPro" id="IPR029063">
    <property type="entry name" value="SAM-dependent_MTases_sf"/>
</dbReference>
<dbReference type="PROSITE" id="PS00455">
    <property type="entry name" value="AMP_BINDING"/>
    <property type="match status" value="2"/>
</dbReference>
<feature type="region of interest" description="Disordered" evidence="6">
    <location>
        <begin position="1"/>
        <end position="56"/>
    </location>
</feature>
<feature type="domain" description="Carrier" evidence="7">
    <location>
        <begin position="2743"/>
        <end position="2817"/>
    </location>
</feature>
<dbReference type="Gene3D" id="3.40.50.12780">
    <property type="entry name" value="N-terminal domain of ligase-like"/>
    <property type="match status" value="2"/>
</dbReference>
<dbReference type="SUPFAM" id="SSF53474">
    <property type="entry name" value="alpha/beta-Hydrolases"/>
    <property type="match status" value="1"/>
</dbReference>
<feature type="domain" description="Carrier" evidence="7">
    <location>
        <begin position="1174"/>
        <end position="1261"/>
    </location>
</feature>
<feature type="compositionally biased region" description="Low complexity" evidence="6">
    <location>
        <begin position="4504"/>
        <end position="4524"/>
    </location>
</feature>
<dbReference type="InterPro" id="IPR020845">
    <property type="entry name" value="AMP-binding_CS"/>
</dbReference>
<feature type="compositionally biased region" description="Pro residues" evidence="6">
    <location>
        <begin position="2842"/>
        <end position="2865"/>
    </location>
</feature>
<evidence type="ECO:0000256" key="3">
    <source>
        <dbReference type="ARBA" id="ARBA00022553"/>
    </source>
</evidence>
<feature type="compositionally biased region" description="Low complexity" evidence="6">
    <location>
        <begin position="1490"/>
        <end position="1517"/>
    </location>
</feature>
<organism evidence="8 9">
    <name type="scientific">Corynebacterium bovis</name>
    <dbReference type="NCBI Taxonomy" id="36808"/>
    <lineage>
        <taxon>Bacteria</taxon>
        <taxon>Bacillati</taxon>
        <taxon>Actinomycetota</taxon>
        <taxon>Actinomycetes</taxon>
        <taxon>Mycobacteriales</taxon>
        <taxon>Corynebacteriaceae</taxon>
        <taxon>Corynebacterium</taxon>
    </lineage>
</organism>
<dbReference type="Pfam" id="PF00501">
    <property type="entry name" value="AMP-binding"/>
    <property type="match status" value="2"/>
</dbReference>
<keyword evidence="3" id="KW-0597">Phosphoprotein</keyword>
<feature type="compositionally biased region" description="Acidic residues" evidence="6">
    <location>
        <begin position="512"/>
        <end position="522"/>
    </location>
</feature>
<dbReference type="InterPro" id="IPR000873">
    <property type="entry name" value="AMP-dep_synth/lig_dom"/>
</dbReference>
<dbReference type="PANTHER" id="PTHR45527:SF10">
    <property type="entry name" value="PYOCHELIN SYNTHASE PCHF"/>
    <property type="match status" value="1"/>
</dbReference>
<dbReference type="CDD" id="cd02440">
    <property type="entry name" value="AdoMet_MTases"/>
    <property type="match status" value="1"/>
</dbReference>
<feature type="compositionally biased region" description="Low complexity" evidence="6">
    <location>
        <begin position="3715"/>
        <end position="3728"/>
    </location>
</feature>
<feature type="compositionally biased region" description="Basic and acidic residues" evidence="6">
    <location>
        <begin position="256"/>
        <end position="278"/>
    </location>
</feature>
<dbReference type="SUPFAM" id="SSF52777">
    <property type="entry name" value="CoA-dependent acyltransferases"/>
    <property type="match status" value="7"/>
</dbReference>
<feature type="region of interest" description="Disordered" evidence="6">
    <location>
        <begin position="1490"/>
        <end position="1549"/>
    </location>
</feature>
<dbReference type="InterPro" id="IPR001031">
    <property type="entry name" value="Thioesterase"/>
</dbReference>
<dbReference type="Gene3D" id="1.10.1200.10">
    <property type="entry name" value="ACP-like"/>
    <property type="match status" value="4"/>
</dbReference>
<feature type="compositionally biased region" description="Low complexity" evidence="6">
    <location>
        <begin position="4565"/>
        <end position="4582"/>
    </location>
</feature>
<feature type="region of interest" description="Disordered" evidence="6">
    <location>
        <begin position="3708"/>
        <end position="3742"/>
    </location>
</feature>
<dbReference type="SUPFAM" id="SSF53335">
    <property type="entry name" value="S-adenosyl-L-methionine-dependent methyltransferases"/>
    <property type="match status" value="1"/>
</dbReference>
<feature type="compositionally biased region" description="Acidic residues" evidence="6">
    <location>
        <begin position="1269"/>
        <end position="1278"/>
    </location>
</feature>
<feature type="region of interest" description="Disordered" evidence="6">
    <location>
        <begin position="4477"/>
        <end position="4590"/>
    </location>
</feature>
<dbReference type="InterPro" id="IPR023213">
    <property type="entry name" value="CAT-like_dom_sf"/>
</dbReference>
<dbReference type="GO" id="GO:0005737">
    <property type="term" value="C:cytoplasm"/>
    <property type="evidence" value="ECO:0007669"/>
    <property type="project" value="TreeGrafter"/>
</dbReference>
<comment type="cofactor">
    <cofactor evidence="1">
        <name>pantetheine 4'-phosphate</name>
        <dbReference type="ChEBI" id="CHEBI:47942"/>
    </cofactor>
</comment>
<dbReference type="InterPro" id="IPR013217">
    <property type="entry name" value="Methyltransf_12"/>
</dbReference>
<feature type="compositionally biased region" description="Basic and acidic residues" evidence="6">
    <location>
        <begin position="4879"/>
        <end position="4897"/>
    </location>
</feature>
<feature type="region of interest" description="Disordered" evidence="6">
    <location>
        <begin position="256"/>
        <end position="296"/>
    </location>
</feature>
<dbReference type="InterPro" id="IPR036736">
    <property type="entry name" value="ACP-like_sf"/>
</dbReference>
<feature type="compositionally biased region" description="Gly residues" evidence="6">
    <location>
        <begin position="28"/>
        <end position="46"/>
    </location>
</feature>
<keyword evidence="4" id="KW-0436">Ligase</keyword>
<feature type="region of interest" description="Disordered" evidence="6">
    <location>
        <begin position="2392"/>
        <end position="2412"/>
    </location>
</feature>
<sequence>MQSRRSTPARGTSHTPRTHTRRAATTPGGPGGTGGPGGPGGPGGTGADTRDRGARPLTGTQRAYLTGRADDQLHGGVDCLALFEFTGAPADPDRMRAAVAALRRHPVLRSTVVDGHHVDAGRDARPPLTVAETTGAGTRADLAAEVEGRRRDILARHADHAAGESGWVDILRWRTDDGRDLGVLHIGVSLAVADLAGTGVIVRELAAAYRAAGDGAGAGDAAGATVAGEADTAAGDAAAGTVTGPWVTFADIAAREAGPDGHPAADRDGDPDGHREGDDATLPPDPLPAGPDIPLVGTPERTVTRHLRRLDPATWAAVGTVAAAVGATRPALLLAVYRHALGLWCGEDDLTVVVPGLDARRTPDDVLDRTRTWAVRPPSAAGRTLGEAATEAGAELRRRIRAGLDSTDEVRALLHRGEGHSGSLPFVLTCGGEETLLTADVEETFGRLTATGSVTPQVLADLQILHLTPGEVCVALDVRDGAFPATFGPELLATVADALERLAAVGAGDGAGDGDDAADAENDTAAPAADTDTDTTAPADLPMDRVVRVPRAVAARRTALNAVPPVDDAVATPALHGAWLRQVETRPDATAVVDPARGEDLTYAELHRAACRLAAGLADRVAPGDLVLVRLPKGCDQVTAVLAVLYLGAAYLPVNVDAPAERVRAVTEVAQPVAVLDRVDPGVYDDDPSAGDTAGTGDAGTAGAGDATAAPDLPRPVDGDDRAYVIFTSGSTGTPKGVVMTHRAATTTVAAVVDRHRIGPDDSVLAVSSLDFDLSVFDIFGLLGAGGTVVCIAEDERRDAFAWCDLVRRHGVTTWNSAPALAEMLTVAAEDGPALPLRRVLVSGDWVAPTLPARVRAVTGGGGGTGGHAGAAGARVVAMGGATEGGIWSNEHVIDGPGDLDPAWPSVPYGRPLPGQAYRVVDAAGRDVPTGVVGELWIGGASLAAGYLGRADLTAERFVTDADGARWYRTGDHGYWGPGDLLFFVGRRDNQVKIRGHRVELGDVEHHLRAVPGVEAAVVLPAPGNTALRALVTLAGDGQGDGEGQSEADGHGHDDGAGEGADPSATVADRVREALAATVPGFMVPRDVTVVPELRLTANGKVDRAWAAQVLDGGPAGVSGVSGAAGERTGGAGGDREAGPGAVGGGSVPGADAARAPRDAATAGDAGAGSAAADMAADVASDIAATWADVLDVPVAQLGGELGGDAGERAGEANFFALGGDSVAATAACSRLRALGYRVTVAELFGNPTLDRFTDAVVAAGRDAVDDTADDAVDDAADDTAVPGGGADRAGAGAADGAADGARDADAGAPFPLTPLQRAYALGTDGIRGTVRAATAYAAVLGLDAAAGYGPTRAGFTFPQVKAAAAGIVARWAGLRVVRDGDDAQRVVDPSDALRVTVLDPSTDLRAHLASATPRVPLELVLPGTEARELGVLVDYLALDGRSLAVVVGTLTAVLSGEDPDTTVTVDPTVGVFARHCRALAAGEDRAADATAGGAGADAPDGTATATDTTSPATPATPATPPAAAPEPPTLPVAAGHDPSDAGADTPPAAFTSLRAHIPLATLDRAAARTGATVSAVVLAEFGSALAEASGRGEVGVVVPLTHRPDTGDDREVLGTFSRLGVCACPATPDPAATRDALAAVLTADGGVRAASAGRTGRYPAVFTSVLGYDAALAPATRAVRAVWSLTRTPGVLVDCQLTSVDAGTVEVRWDMPDGVLDAAAVDAMFRGMVGRLGGTVVPDVAEITGPLPGGYAPLGDVRPPSTVSALLREVIERLDGEAGEAGARDDALVPWAGPVVAAWRRFVAGGPEATGLADAPVAWSARDAQLLVDVVRGRARRFGILAHPVLSPRSLAAAEPTVARALDVLDDRVRRRAGRGERVAVVELGHGIARGGRRGGSGGSVPGEAADSWTVVEPDALVADIATVDGRTCVSDVADVPAPADVVVACGTLHRDPRLRAGLGAVRLAPGAEVHVVEAERPTAATLVSAALVNPTVLDAAGMLSARGWAEVVSDAGLRVRYLEAEDGHSVVLRAVAAEDGEPTAGVAGAVAGVGSDAGSTRGSGGAPGDAAGDAVGDAPATGRPATGQPASGQVTGPPDVTAALAASWRRHLPGLADGAGADGADGAAAGALSADTDFFVAGGDSLTATRVLADLREVGVTGLRAVDVFNNPTFGALRDRAAAAAAPTAGTGVSDRAGAAPAAGTGAADSRPAAPPTDTAVPPADAHGTHPLTRVQQAYLAGQDSGQLLGGAPARCLFTFRAAAVDTGRLESAVRAAARRHPVLRTVVTEGPTGTPVARVLDDVPAGVWAVTGAPGATGTDAAAALAAHVPDPRAEGPLAVRVSTGPDGATVAVSMNNLLLDGASMMLLMDEIAASYADPATRLDAADASTAATAPAGAAATPAADPTPGYLADRPWLTDPAAPVPWQGRMLTPAELDGRLDAVLADLPPAPFVPDRRALAGLTDTTMARVAADVDAATWDTVRAGLAARHVTPAAGVLAAFGRALAAETGGDDLTVTLTRFDRDLSVPGIDRALGDFTSLSLAGLRGLRAGDRTVAERSAQTALAEADDPALDALRLTARAVQTSGDPVAGVFPVVFTCGLGLAGATAQVAGDPAGTVAGTAGTTAGTAAQPAGRSLRERSFGTQVAASSTTPQVVLDLQVADDRDGLHLTADHLVRVLPAAVADRVVRRTVAELTGAPAGDGGRSRTGEGDDATLPAATDAAATDATTDAVAGGDAAGDAAGADATDPAAVIAEVWADVLGLDRVTDGTNFFRAGGDSLTATRCITALRARGVDAALRTLLTTPDLGDFRDAVVGAAGRAASTPSPEDTPTPQPDAAAGTPAPAPTPTPSPQPDTPADPAPTPEPAPEDWFDLTDVQAGYLMGRTDAYDDGGVACQGYSEFVLPVDRMDPASAADPAGAVRRAWRRVVDAHEMLRALVDREGRQRIDRTAGAHVRVIDVAAGETGTGVTAPDPATARAIVRDDLRERNFPVGEAPMVELALTVGDGDPVLHLSVDLIVTDYVGIRSLVRDLDHCLRHPSDPLDAPAATFRQCLEARARHAATPAGRAARERDTRWWRDRLDTLPPALTFSPDPDATGLRGTTRRSHRLDADAWRGLRDTAARLTVTPSGLVLAAFATAARRYADIALGGYTHGRAGTAAATATGATAGDTPATPAALITLTTVDRAPVGDDGPSAADIGRIVGDFTSTVVLDLPLGADLAPTARDLQGRLFDALDHPAYPGVRVVRDLRRSGGEDRGRIPVVFTSTVGVDAVEPPQLLRAVPGTAISKTPQVLLDVQLSPDGDGVTMDWDSRDGGFHPAVLDALFADVCEVLDQLAVGVVDVPAARAPEPVVRTRSMNGRLLHGRFLRAALDDADAPAVVHGDRTLTRGELCALAVRLAGGLPAGDAPVAVVLPPGPGQVAAQLAALLTGRAFVPLDPEWPGSRRRAVLDTVREAYAEEVPVVDDATLRAADAPGVPDAAGGSTAGDGAGDGAGDPGAWRDAVRRALAEPPLVDDLAYVIFTSGSTGTPKGVAVTHRQVCTTLDEMQDRLELTAADRVLAVSRPSFDLAVFNVFGVLGAGGAVVVPSCGTVPDPETWARDIRRHGVTVWNSVPAQLTILLDHLGDAGAGAAVTGANDASGAVGATGAAGATGPTATDAALPLRVVLVSGDRVPVDQPARVRALAPGVVVDALGGATEGSIWSIVHRCTPEEDGPADTSSDPSADPSAGSTGGSTAGTAPARRSVPYGRALGHQAVWVLDRDGGRAAVGQRGEIVIAGDGVVEGYLGDPVRTAAAFGRHLGTGERCYRTGDVGRYLPDGEIEFCGRVDDGQVKIRGHRIELGEVEAGLRAVDGVADALAAVTGEGDRRELVAVVVPETAGAPDAADGPDTSAGAAPTSPTAPESPAAALAAAVTARSRATELDDAERRDFRRIHDLVTDAALDAMTAQIAQVTSASPDGTATRDAIVAGTGAQGHGTLMDRWIDELDRAGRVRCADGLVSVTDTAAGAATDTGTAAARWEEIHRLDDRLGYGRRQLDYLRSSLDELPGLLEGSVDPLSLLFPGGDMAVARASYGENRLASYLNGVCAAAVGHHARSLAAAGRTCRVLEIGAGVGGTTADVLAELADLTDPTDRPGPGVDYLFTDVSRYFTDAAAREWPQVRTGLFDINTDPAEQGVEPGSVDVVLCANVLHNARDIDVALRRVAGMLAPGGVLVVIDSTATNAPLMASMEFKEGLGDATDARLGTGSPFLTFAQWREAVAASPLESVAVLPEAGSVLELGAQHVFIVRKPEVRAGSGEGLDAARVRTAAADVLPASMRPRRIGVVAALPMTANGKRDRAAVAALVAGARPGGAAGGAGGPAGAGEPEPAASAHVDAVPAAREAQPAAAAAPSAAPAEPAAPADPADPVVDAWREVLDLDPSVPVPGGADFHDLGGDSLLLARCIGQMRRATGREDLPSWDETLRAIVADPTVDGCRRALGLTAPGAGTPDPAPAAGTGRHRADTDPTTGPATAPAPSPAATGGPTVTVVDRAASSPTGRTPHPAGGPRLTRQLPAPGGRPDPRDPQAPATDATTDPATGGTPDLTVVVHDGSGGTGPYTALLRELAARDAGPVVGIERSAGDGYLTTPADELFHDLTERYTVSVLDTGARRVHVVGYCMGGLLAAGIADRLAACGVEATATVMSSYRIPFTVHDEVLLDFSFARLMGCRPQDMGIDVDEDALGRALRAAREDGHDDITAGVLHRYADDDLRAQLARAPRTSAERVGRFLRTEAGRPWSRESLDALREVYVHSLAAVAAWSEPPVTVPVTFLRQRDPLSFLPDLGDDMTSFWVDGCLGGLDVVDVDGDHFTCLDAAHAPAVADLVVARAPWAGDAGGQDGQDGHDEQDSQDEHDGHDEQDSQDERDEQVGPVVGTTPTDREEDR</sequence>
<feature type="region of interest" description="Disordered" evidence="6">
    <location>
        <begin position="2053"/>
        <end position="2096"/>
    </location>
</feature>
<feature type="compositionally biased region" description="Low complexity" evidence="6">
    <location>
        <begin position="1118"/>
        <end position="1127"/>
    </location>
</feature>
<comment type="caution">
    <text evidence="8">The sequence shown here is derived from an EMBL/GenBank/DDBJ whole genome shotgun (WGS) entry which is preliminary data.</text>
</comment>
<feature type="compositionally biased region" description="Low complexity" evidence="6">
    <location>
        <begin position="3473"/>
        <end position="3482"/>
    </location>
</feature>
<dbReference type="Gene3D" id="3.40.50.1820">
    <property type="entry name" value="alpha/beta hydrolase"/>
    <property type="match status" value="1"/>
</dbReference>
<feature type="region of interest" description="Disordered" evidence="6">
    <location>
        <begin position="4870"/>
        <end position="4922"/>
    </location>
</feature>
<dbReference type="InterPro" id="IPR009081">
    <property type="entry name" value="PP-bd_ACP"/>
</dbReference>
<dbReference type="Gene3D" id="3.30.559.30">
    <property type="entry name" value="Nonribosomal peptide synthetase, condensation domain"/>
    <property type="match status" value="4"/>
</dbReference>
<feature type="compositionally biased region" description="Pro residues" evidence="6">
    <location>
        <begin position="1518"/>
        <end position="1531"/>
    </location>
</feature>
<keyword evidence="5" id="KW-0677">Repeat</keyword>
<proteinExistence type="predicted"/>
<feature type="compositionally biased region" description="Low complexity" evidence="6">
    <location>
        <begin position="1289"/>
        <end position="1300"/>
    </location>
</feature>
<dbReference type="Pfam" id="PF08242">
    <property type="entry name" value="Methyltransf_12"/>
    <property type="match status" value="1"/>
</dbReference>
<dbReference type="Gene3D" id="3.30.559.10">
    <property type="entry name" value="Chloramphenicol acetyltransferase-like domain"/>
    <property type="match status" value="3"/>
</dbReference>
<dbReference type="PROSITE" id="PS50075">
    <property type="entry name" value="CARRIER"/>
    <property type="match status" value="2"/>
</dbReference>
<feature type="compositionally biased region" description="Low complexity" evidence="6">
    <location>
        <begin position="523"/>
        <end position="539"/>
    </location>
</feature>
<dbReference type="RefSeq" id="WP_185737424.1">
    <property type="nucleotide sequence ID" value="NZ_PQNN01000021.1"/>
</dbReference>
<evidence type="ECO:0000256" key="1">
    <source>
        <dbReference type="ARBA" id="ARBA00001957"/>
    </source>
</evidence>
<dbReference type="GO" id="GO:0044550">
    <property type="term" value="P:secondary metabolite biosynthetic process"/>
    <property type="evidence" value="ECO:0007669"/>
    <property type="project" value="TreeGrafter"/>
</dbReference>
<dbReference type="InterPro" id="IPR045851">
    <property type="entry name" value="AMP-bd_C_sf"/>
</dbReference>
<dbReference type="Pfam" id="PF00975">
    <property type="entry name" value="Thioesterase"/>
    <property type="match status" value="1"/>
</dbReference>
<dbReference type="Gene3D" id="3.40.50.150">
    <property type="entry name" value="Vaccinia Virus protein VP39"/>
    <property type="match status" value="1"/>
</dbReference>
<feature type="region of interest" description="Disordered" evidence="6">
    <location>
        <begin position="510"/>
        <end position="539"/>
    </location>
</feature>
<feature type="compositionally biased region" description="Gly residues" evidence="6">
    <location>
        <begin position="4351"/>
        <end position="4361"/>
    </location>
</feature>
<dbReference type="InterPro" id="IPR010071">
    <property type="entry name" value="AA_adenyl_dom"/>
</dbReference>
<feature type="region of interest" description="Disordered" evidence="6">
    <location>
        <begin position="1116"/>
        <end position="1166"/>
    </location>
</feature>
<feature type="compositionally biased region" description="Low complexity" evidence="6">
    <location>
        <begin position="2392"/>
        <end position="2407"/>
    </location>
</feature>
<evidence type="ECO:0000256" key="4">
    <source>
        <dbReference type="ARBA" id="ARBA00022598"/>
    </source>
</evidence>
<dbReference type="GO" id="GO:0031177">
    <property type="term" value="F:phosphopantetheine binding"/>
    <property type="evidence" value="ECO:0007669"/>
    <property type="project" value="InterPro"/>
</dbReference>
<evidence type="ECO:0000256" key="5">
    <source>
        <dbReference type="ARBA" id="ARBA00022737"/>
    </source>
</evidence>
<feature type="region of interest" description="Disordered" evidence="6">
    <location>
        <begin position="4351"/>
        <end position="4404"/>
    </location>
</feature>
<dbReference type="GO" id="GO:0043041">
    <property type="term" value="P:amino acid activation for nonribosomal peptide biosynthetic process"/>
    <property type="evidence" value="ECO:0007669"/>
    <property type="project" value="TreeGrafter"/>
</dbReference>
<dbReference type="SUPFAM" id="SSF56801">
    <property type="entry name" value="Acetyl-CoA synthetase-like"/>
    <property type="match status" value="2"/>
</dbReference>
<feature type="compositionally biased region" description="Low complexity" evidence="6">
    <location>
        <begin position="2214"/>
        <end position="2224"/>
    </location>
</feature>
<feature type="compositionally biased region" description="Low complexity" evidence="6">
    <location>
        <begin position="4481"/>
        <end position="4496"/>
    </location>
</feature>
<keyword evidence="9" id="KW-1185">Reference proteome</keyword>
<dbReference type="InterPro" id="IPR020806">
    <property type="entry name" value="PKS_PP-bd"/>
</dbReference>
<reference evidence="8 9" key="1">
    <citation type="submission" date="2018-01" db="EMBL/GenBank/DDBJ databases">
        <title>Twenty Corynebacterium bovis Genomes.</title>
        <authorList>
            <person name="Gulvik C.A."/>
        </authorList>
    </citation>
    <scope>NUCLEOTIDE SEQUENCE [LARGE SCALE GENOMIC DNA]</scope>
    <source>
        <strain evidence="8 9">16-2004</strain>
    </source>
</reference>
<accession>A0A3R8PEF3</accession>
<feature type="compositionally biased region" description="Low complexity" evidence="6">
    <location>
        <begin position="4362"/>
        <end position="4404"/>
    </location>
</feature>
<evidence type="ECO:0000313" key="8">
    <source>
        <dbReference type="EMBL" id="RRQ02956.1"/>
    </source>
</evidence>
<feature type="compositionally biased region" description="Low complexity" evidence="6">
    <location>
        <begin position="2817"/>
        <end position="2826"/>
    </location>
</feature>
<feature type="region of interest" description="Disordered" evidence="6">
    <location>
        <begin position="2187"/>
        <end position="2227"/>
    </location>
</feature>
<dbReference type="Gene3D" id="3.30.300.30">
    <property type="match status" value="2"/>
</dbReference>
<feature type="compositionally biased region" description="Low complexity" evidence="6">
    <location>
        <begin position="2066"/>
        <end position="2078"/>
    </location>
</feature>
<feature type="region of interest" description="Disordered" evidence="6">
    <location>
        <begin position="2817"/>
        <end position="2870"/>
    </location>
</feature>
<dbReference type="FunFam" id="3.30.300.30:FF:000015">
    <property type="entry name" value="Nonribosomal peptide synthase SidD"/>
    <property type="match status" value="1"/>
</dbReference>
<dbReference type="InterPro" id="IPR042099">
    <property type="entry name" value="ANL_N_sf"/>
</dbReference>
<evidence type="ECO:0000259" key="7">
    <source>
        <dbReference type="PROSITE" id="PS50075"/>
    </source>
</evidence>
<feature type="region of interest" description="Disordered" evidence="6">
    <location>
        <begin position="3878"/>
        <end position="3903"/>
    </location>
</feature>
<feature type="region of interest" description="Disordered" evidence="6">
    <location>
        <begin position="3473"/>
        <end position="3497"/>
    </location>
</feature>
<feature type="compositionally biased region" description="Gly residues" evidence="6">
    <location>
        <begin position="3483"/>
        <end position="3495"/>
    </location>
</feature>
<feature type="compositionally biased region" description="Low complexity" evidence="6">
    <location>
        <begin position="1149"/>
        <end position="1166"/>
    </location>
</feature>
<dbReference type="Proteomes" id="UP000278422">
    <property type="component" value="Unassembled WGS sequence"/>
</dbReference>
<dbReference type="NCBIfam" id="TIGR01733">
    <property type="entry name" value="AA-adenyl-dom"/>
    <property type="match status" value="1"/>
</dbReference>